<gene>
    <name evidence="6" type="ORF">B0G62_104126</name>
</gene>
<dbReference type="Proteomes" id="UP000237381">
    <property type="component" value="Unassembled WGS sequence"/>
</dbReference>
<dbReference type="InterPro" id="IPR009057">
    <property type="entry name" value="Homeodomain-like_sf"/>
</dbReference>
<dbReference type="Gene3D" id="1.10.10.60">
    <property type="entry name" value="Homeodomain-like"/>
    <property type="match status" value="2"/>
</dbReference>
<dbReference type="OrthoDB" id="9809338at2"/>
<dbReference type="PANTHER" id="PTHR46796">
    <property type="entry name" value="HTH-TYPE TRANSCRIPTIONAL ACTIVATOR RHAS-RELATED"/>
    <property type="match status" value="1"/>
</dbReference>
<evidence type="ECO:0000259" key="5">
    <source>
        <dbReference type="PROSITE" id="PS01124"/>
    </source>
</evidence>
<dbReference type="InterPro" id="IPR018060">
    <property type="entry name" value="HTH_AraC"/>
</dbReference>
<evidence type="ECO:0000256" key="1">
    <source>
        <dbReference type="ARBA" id="ARBA00023015"/>
    </source>
</evidence>
<keyword evidence="1" id="KW-0805">Transcription regulation</keyword>
<dbReference type="AlphaFoldDB" id="A0A2S4MDX1"/>
<reference evidence="6 7" key="1">
    <citation type="submission" date="2018-01" db="EMBL/GenBank/DDBJ databases">
        <title>Genomic Encyclopedia of Type Strains, Phase III (KMG-III): the genomes of soil and plant-associated and newly described type strains.</title>
        <authorList>
            <person name="Whitman W."/>
        </authorList>
    </citation>
    <scope>NUCLEOTIDE SEQUENCE [LARGE SCALE GENOMIC DNA]</scope>
    <source>
        <strain evidence="6 7">JCM 18070</strain>
    </source>
</reference>
<dbReference type="PRINTS" id="PR00032">
    <property type="entry name" value="HTHARAC"/>
</dbReference>
<dbReference type="Pfam" id="PF12833">
    <property type="entry name" value="HTH_18"/>
    <property type="match status" value="1"/>
</dbReference>
<dbReference type="PANTHER" id="PTHR46796:SF6">
    <property type="entry name" value="ARAC SUBFAMILY"/>
    <property type="match status" value="1"/>
</dbReference>
<dbReference type="SUPFAM" id="SSF46689">
    <property type="entry name" value="Homeodomain-like"/>
    <property type="match status" value="2"/>
</dbReference>
<dbReference type="GO" id="GO:0003700">
    <property type="term" value="F:DNA-binding transcription factor activity"/>
    <property type="evidence" value="ECO:0007669"/>
    <property type="project" value="InterPro"/>
</dbReference>
<sequence>MGRDLSRASDYPASQDQNPDAFVRTGAGRLPRPGDGAALQGGATGVPVVPSSRRTKLITIDEILVARPQRPVATTRGRGWGGVTLDLHRPYFNCAESHAGLDHHLVCYCPSGSARLVQRRAGFVHTGLITGGMSYIMPAGYESTWEGDSGLSARLRIPTALVDQAAQQLGGSNGHVEIRNVFQVRDPVIEHIAQALLAELDRKVHPVQVLIVDSMCTALAAHMLRSYNALDVVESPQERSLSRLEVTRLTEYVEDNLDRTISLEELGALVNVSRFHFSRLFKRCVGITAISFVEQCRIRRAQSLITETDLPLAEIALTVGFADQSHFTRRFHRHVGCTPAVFAREQGRRRSSLRLMMPSGNDRP</sequence>
<evidence type="ECO:0000256" key="3">
    <source>
        <dbReference type="ARBA" id="ARBA00023163"/>
    </source>
</evidence>
<protein>
    <submittedName>
        <fullName evidence="6">AraC family transcriptional regulator</fullName>
    </submittedName>
</protein>
<accession>A0A2S4MDX1</accession>
<feature type="region of interest" description="Disordered" evidence="4">
    <location>
        <begin position="1"/>
        <end position="46"/>
    </location>
</feature>
<name>A0A2S4MDX1_9BURK</name>
<evidence type="ECO:0000256" key="4">
    <source>
        <dbReference type="SAM" id="MobiDB-lite"/>
    </source>
</evidence>
<dbReference type="InterPro" id="IPR050204">
    <property type="entry name" value="AraC_XylS_family_regulators"/>
</dbReference>
<feature type="domain" description="HTH araC/xylS-type" evidence="5">
    <location>
        <begin position="247"/>
        <end position="345"/>
    </location>
</feature>
<keyword evidence="2" id="KW-0238">DNA-binding</keyword>
<dbReference type="EMBL" id="PQGA01000004">
    <property type="protein sequence ID" value="POR52829.1"/>
    <property type="molecule type" value="Genomic_DNA"/>
</dbReference>
<evidence type="ECO:0000313" key="6">
    <source>
        <dbReference type="EMBL" id="POR52829.1"/>
    </source>
</evidence>
<dbReference type="SMART" id="SM00342">
    <property type="entry name" value="HTH_ARAC"/>
    <property type="match status" value="1"/>
</dbReference>
<dbReference type="GO" id="GO:0043565">
    <property type="term" value="F:sequence-specific DNA binding"/>
    <property type="evidence" value="ECO:0007669"/>
    <property type="project" value="InterPro"/>
</dbReference>
<dbReference type="PROSITE" id="PS01124">
    <property type="entry name" value="HTH_ARAC_FAMILY_2"/>
    <property type="match status" value="1"/>
</dbReference>
<evidence type="ECO:0000313" key="7">
    <source>
        <dbReference type="Proteomes" id="UP000237381"/>
    </source>
</evidence>
<evidence type="ECO:0000256" key="2">
    <source>
        <dbReference type="ARBA" id="ARBA00023125"/>
    </source>
</evidence>
<keyword evidence="3" id="KW-0804">Transcription</keyword>
<organism evidence="6 7">
    <name type="scientific">Paraburkholderia eburnea</name>
    <dbReference type="NCBI Taxonomy" id="1189126"/>
    <lineage>
        <taxon>Bacteria</taxon>
        <taxon>Pseudomonadati</taxon>
        <taxon>Pseudomonadota</taxon>
        <taxon>Betaproteobacteria</taxon>
        <taxon>Burkholderiales</taxon>
        <taxon>Burkholderiaceae</taxon>
        <taxon>Paraburkholderia</taxon>
    </lineage>
</organism>
<dbReference type="InterPro" id="IPR020449">
    <property type="entry name" value="Tscrpt_reg_AraC-type_HTH"/>
</dbReference>
<comment type="caution">
    <text evidence="6">The sequence shown here is derived from an EMBL/GenBank/DDBJ whole genome shotgun (WGS) entry which is preliminary data.</text>
</comment>
<keyword evidence="7" id="KW-1185">Reference proteome</keyword>
<proteinExistence type="predicted"/>